<protein>
    <submittedName>
        <fullName evidence="1">Uncharacterized protein</fullName>
    </submittedName>
</protein>
<evidence type="ECO:0000313" key="1">
    <source>
        <dbReference type="EMBL" id="HCQ40775.1"/>
    </source>
</evidence>
<dbReference type="AlphaFoldDB" id="A0A656PNG2"/>
<comment type="caution">
    <text evidence="1">The sequence shown here is derived from an EMBL/GenBank/DDBJ whole genome shotgun (WGS) entry which is preliminary data.</text>
</comment>
<evidence type="ECO:0000313" key="2">
    <source>
        <dbReference type="Proteomes" id="UP000262056"/>
    </source>
</evidence>
<proteinExistence type="predicted"/>
<organism evidence="1 2">
    <name type="scientific">candidate division WWE3 bacterium</name>
    <dbReference type="NCBI Taxonomy" id="2053526"/>
    <lineage>
        <taxon>Bacteria</taxon>
        <taxon>Katanobacteria</taxon>
    </lineage>
</organism>
<dbReference type="Proteomes" id="UP000262056">
    <property type="component" value="Unassembled WGS sequence"/>
</dbReference>
<dbReference type="EMBL" id="DQFB01000004">
    <property type="protein sequence ID" value="HCQ40775.1"/>
    <property type="molecule type" value="Genomic_DNA"/>
</dbReference>
<sequence length="273" mass="31543">MADTLTLKPMRLLRENISKIEVAKYYLEIEFSKLFENVGVNLINETIDNLTESKIWALLEAMSFTYRLNGVFFKLAREGYTWNEEIWNVGDVLLTGMDSNVNKVIFSEEVKGDALKFKNYLLTYFDTNKESDPQKLFSYKPTNRELKYTKLIATRKDNKIAMLDGSHRLTEMLLSDTKEVHIFVGHPVEGIPEESKKTLIGNSTLILLTILYKQGNEEEKKAVLTVVKEIIAKTLDGKDATQKYWVDNIYNDEFKKVGENLLKECSNSYFKCN</sequence>
<reference evidence="1 2" key="1">
    <citation type="journal article" date="2018" name="Nat. Biotechnol.">
        <title>A standardized bacterial taxonomy based on genome phylogeny substantially revises the tree of life.</title>
        <authorList>
            <person name="Parks D.H."/>
            <person name="Chuvochina M."/>
            <person name="Waite D.W."/>
            <person name="Rinke C."/>
            <person name="Skarshewski A."/>
            <person name="Chaumeil P.A."/>
            <person name="Hugenholtz P."/>
        </authorList>
    </citation>
    <scope>NUCLEOTIDE SEQUENCE [LARGE SCALE GENOMIC DNA]</scope>
    <source>
        <strain evidence="1">UBA12021</strain>
    </source>
</reference>
<gene>
    <name evidence="1" type="ORF">DIU24_03655</name>
</gene>
<accession>A0A656PNG2</accession>
<name>A0A656PNG2_UNCKA</name>